<dbReference type="EMBL" id="DUTF01000224">
    <property type="protein sequence ID" value="HHY27016.1"/>
    <property type="molecule type" value="Genomic_DNA"/>
</dbReference>
<dbReference type="InterPro" id="IPR036388">
    <property type="entry name" value="WH-like_DNA-bd_sf"/>
</dbReference>
<proteinExistence type="predicted"/>
<dbReference type="InterPro" id="IPR022687">
    <property type="entry name" value="HTH_DTXR"/>
</dbReference>
<gene>
    <name evidence="2" type="ORF">GX523_09805</name>
</gene>
<protein>
    <submittedName>
        <fullName evidence="2">Iron dependent repressor</fullName>
    </submittedName>
</protein>
<evidence type="ECO:0000259" key="1">
    <source>
        <dbReference type="PROSITE" id="PS50944"/>
    </source>
</evidence>
<dbReference type="GO" id="GO:0003677">
    <property type="term" value="F:DNA binding"/>
    <property type="evidence" value="ECO:0007669"/>
    <property type="project" value="InterPro"/>
</dbReference>
<dbReference type="Gene3D" id="1.10.10.10">
    <property type="entry name" value="Winged helix-like DNA-binding domain superfamily/Winged helix DNA-binding domain"/>
    <property type="match status" value="1"/>
</dbReference>
<dbReference type="AlphaFoldDB" id="A0A7C7D5W0"/>
<name>A0A7C7D5W0_9FIRM</name>
<reference evidence="2 3" key="1">
    <citation type="journal article" date="2020" name="Biotechnol. Biofuels">
        <title>New insights from the biogas microbiome by comprehensive genome-resolved metagenomics of nearly 1600 species originating from multiple anaerobic digesters.</title>
        <authorList>
            <person name="Campanaro S."/>
            <person name="Treu L."/>
            <person name="Rodriguez-R L.M."/>
            <person name="Kovalovszki A."/>
            <person name="Ziels R.M."/>
            <person name="Maus I."/>
            <person name="Zhu X."/>
            <person name="Kougias P.G."/>
            <person name="Basile A."/>
            <person name="Luo G."/>
            <person name="Schluter A."/>
            <person name="Konstantinidis K.T."/>
            <person name="Angelidaki I."/>
        </authorList>
    </citation>
    <scope>NUCLEOTIDE SEQUENCE [LARGE SCALE GENOMIC DNA]</scope>
    <source>
        <strain evidence="2">AS05jafATM_4</strain>
    </source>
</reference>
<comment type="caution">
    <text evidence="2">The sequence shown here is derived from an EMBL/GenBank/DDBJ whole genome shotgun (WGS) entry which is preliminary data.</text>
</comment>
<evidence type="ECO:0000313" key="2">
    <source>
        <dbReference type="EMBL" id="HHY27016.1"/>
    </source>
</evidence>
<sequence>MLSPSLEDYLEEIYRFSLENSVVRVTDISKKL</sequence>
<organism evidence="2 3">
    <name type="scientific">Desulfitobacterium dehalogenans</name>
    <dbReference type="NCBI Taxonomy" id="36854"/>
    <lineage>
        <taxon>Bacteria</taxon>
        <taxon>Bacillati</taxon>
        <taxon>Bacillota</taxon>
        <taxon>Clostridia</taxon>
        <taxon>Eubacteriales</taxon>
        <taxon>Desulfitobacteriaceae</taxon>
        <taxon>Desulfitobacterium</taxon>
    </lineage>
</organism>
<feature type="domain" description="HTH dtxR-type" evidence="1">
    <location>
        <begin position="2"/>
        <end position="32"/>
    </location>
</feature>
<evidence type="ECO:0000313" key="3">
    <source>
        <dbReference type="Proteomes" id="UP000553059"/>
    </source>
</evidence>
<feature type="non-terminal residue" evidence="2">
    <location>
        <position position="32"/>
    </location>
</feature>
<dbReference type="Pfam" id="PF01325">
    <property type="entry name" value="Fe_dep_repress"/>
    <property type="match status" value="1"/>
</dbReference>
<dbReference type="PROSITE" id="PS50944">
    <property type="entry name" value="HTH_DTXR"/>
    <property type="match status" value="1"/>
</dbReference>
<accession>A0A7C7D5W0</accession>
<dbReference type="Proteomes" id="UP000553059">
    <property type="component" value="Unassembled WGS sequence"/>
</dbReference>